<evidence type="ECO:0000256" key="2">
    <source>
        <dbReference type="ARBA" id="ARBA00023125"/>
    </source>
</evidence>
<organism evidence="6 7">
    <name type="scientific">Williamsia phyllosphaerae</name>
    <dbReference type="NCBI Taxonomy" id="885042"/>
    <lineage>
        <taxon>Bacteria</taxon>
        <taxon>Bacillati</taxon>
        <taxon>Actinomycetota</taxon>
        <taxon>Actinomycetes</taxon>
        <taxon>Mycobacteriales</taxon>
        <taxon>Nocardiaceae</taxon>
        <taxon>Williamsia</taxon>
    </lineage>
</organism>
<dbReference type="EMBL" id="BMCS01000001">
    <property type="protein sequence ID" value="GGF12374.1"/>
    <property type="molecule type" value="Genomic_DNA"/>
</dbReference>
<proteinExistence type="predicted"/>
<dbReference type="PANTHER" id="PTHR30055:SF238">
    <property type="entry name" value="MYCOFACTOCIN BIOSYNTHESIS TRANSCRIPTIONAL REGULATOR MFTR-RELATED"/>
    <property type="match status" value="1"/>
</dbReference>
<protein>
    <submittedName>
        <fullName evidence="6">TetR family transcriptional regulator</fullName>
    </submittedName>
</protein>
<dbReference type="Pfam" id="PF00440">
    <property type="entry name" value="TetR_N"/>
    <property type="match status" value="1"/>
</dbReference>
<sequence>MGLVTVVDTEKPQARAGLRERKKVQTQARLIDVALELCDSQGFDATTVEQISDAADISPRTFNRYFATKEDVILAPIDDMVAAVAAAMDAQPRTGNEFQALLDAHLSVMCGGCPEISSVDLDRFEVMNRIAQSSPSVSGRSAEMGEIKFRRLSEKIAERTGASTDDTQVRVIATVWLSLMHLAMDKLCGAGAQSGSQAARAEALQSTYDAFRVAVKDI</sequence>
<dbReference type="PROSITE" id="PS01081">
    <property type="entry name" value="HTH_TETR_1"/>
    <property type="match status" value="1"/>
</dbReference>
<dbReference type="PROSITE" id="PS50977">
    <property type="entry name" value="HTH_TETR_2"/>
    <property type="match status" value="1"/>
</dbReference>
<comment type="caution">
    <text evidence="6">The sequence shown here is derived from an EMBL/GenBank/DDBJ whole genome shotgun (WGS) entry which is preliminary data.</text>
</comment>
<accession>A0ABQ1U8P9</accession>
<name>A0ABQ1U8P9_9NOCA</name>
<evidence type="ECO:0000259" key="5">
    <source>
        <dbReference type="PROSITE" id="PS50977"/>
    </source>
</evidence>
<evidence type="ECO:0000313" key="7">
    <source>
        <dbReference type="Proteomes" id="UP000632454"/>
    </source>
</evidence>
<evidence type="ECO:0000313" key="6">
    <source>
        <dbReference type="EMBL" id="GGF12374.1"/>
    </source>
</evidence>
<dbReference type="InterPro" id="IPR009057">
    <property type="entry name" value="Homeodomain-like_sf"/>
</dbReference>
<gene>
    <name evidence="6" type="ORF">GCM10007298_05390</name>
</gene>
<dbReference type="InterPro" id="IPR001647">
    <property type="entry name" value="HTH_TetR"/>
</dbReference>
<dbReference type="PANTHER" id="PTHR30055">
    <property type="entry name" value="HTH-TYPE TRANSCRIPTIONAL REGULATOR RUTR"/>
    <property type="match status" value="1"/>
</dbReference>
<keyword evidence="7" id="KW-1185">Reference proteome</keyword>
<evidence type="ECO:0000256" key="3">
    <source>
        <dbReference type="ARBA" id="ARBA00023163"/>
    </source>
</evidence>
<feature type="domain" description="HTH tetR-type" evidence="5">
    <location>
        <begin position="24"/>
        <end position="84"/>
    </location>
</feature>
<dbReference type="Proteomes" id="UP000632454">
    <property type="component" value="Unassembled WGS sequence"/>
</dbReference>
<evidence type="ECO:0000256" key="1">
    <source>
        <dbReference type="ARBA" id="ARBA00023015"/>
    </source>
</evidence>
<keyword evidence="2 4" id="KW-0238">DNA-binding</keyword>
<dbReference type="SUPFAM" id="SSF46689">
    <property type="entry name" value="Homeodomain-like"/>
    <property type="match status" value="1"/>
</dbReference>
<reference evidence="7" key="1">
    <citation type="journal article" date="2019" name="Int. J. Syst. Evol. Microbiol.">
        <title>The Global Catalogue of Microorganisms (GCM) 10K type strain sequencing project: providing services to taxonomists for standard genome sequencing and annotation.</title>
        <authorList>
            <consortium name="The Broad Institute Genomics Platform"/>
            <consortium name="The Broad Institute Genome Sequencing Center for Infectious Disease"/>
            <person name="Wu L."/>
            <person name="Ma J."/>
        </authorList>
    </citation>
    <scope>NUCLEOTIDE SEQUENCE [LARGE SCALE GENOMIC DNA]</scope>
    <source>
        <strain evidence="7">CCM 7855</strain>
    </source>
</reference>
<dbReference type="InterPro" id="IPR023772">
    <property type="entry name" value="DNA-bd_HTH_TetR-type_CS"/>
</dbReference>
<dbReference type="InterPro" id="IPR050109">
    <property type="entry name" value="HTH-type_TetR-like_transc_reg"/>
</dbReference>
<keyword evidence="1" id="KW-0805">Transcription regulation</keyword>
<feature type="DNA-binding region" description="H-T-H motif" evidence="4">
    <location>
        <begin position="47"/>
        <end position="66"/>
    </location>
</feature>
<evidence type="ECO:0000256" key="4">
    <source>
        <dbReference type="PROSITE-ProRule" id="PRU00335"/>
    </source>
</evidence>
<dbReference type="Gene3D" id="1.10.357.10">
    <property type="entry name" value="Tetracycline Repressor, domain 2"/>
    <property type="match status" value="1"/>
</dbReference>
<keyword evidence="3" id="KW-0804">Transcription</keyword>